<protein>
    <recommendedName>
        <fullName evidence="1">CUE domain-containing protein</fullName>
    </recommendedName>
</protein>
<dbReference type="AlphaFoldDB" id="A0A8D9M3R1"/>
<sequence>MRDDDSEMEMEFLLPSFSDLSDESIRDVYLANNGDLDATIEMLTQLEMNMNIRKIAGKHTSQVTIGDSIIDKEDKTHNITHGNYLKQPCRNT</sequence>
<feature type="domain" description="CUE" evidence="1">
    <location>
        <begin position="5"/>
        <end position="48"/>
    </location>
</feature>
<dbReference type="CDD" id="cd14371">
    <property type="entry name" value="CUE_CID7_like"/>
    <property type="match status" value="1"/>
</dbReference>
<dbReference type="SUPFAM" id="SSF46934">
    <property type="entry name" value="UBA-like"/>
    <property type="match status" value="1"/>
</dbReference>
<dbReference type="Gene3D" id="1.10.8.10">
    <property type="entry name" value="DNA helicase RuvA subunit, C-terminal domain"/>
    <property type="match status" value="1"/>
</dbReference>
<evidence type="ECO:0000313" key="3">
    <source>
        <dbReference type="Proteomes" id="UP000694005"/>
    </source>
</evidence>
<name>A0A8D9M3R1_BRACM</name>
<dbReference type="EMBL" id="LS974624">
    <property type="protein sequence ID" value="CAG7897487.1"/>
    <property type="molecule type" value="Genomic_DNA"/>
</dbReference>
<dbReference type="SMR" id="A0A8D9M3R1"/>
<organism evidence="2 3">
    <name type="scientific">Brassica campestris</name>
    <name type="common">Field mustard</name>
    <dbReference type="NCBI Taxonomy" id="3711"/>
    <lineage>
        <taxon>Eukaryota</taxon>
        <taxon>Viridiplantae</taxon>
        <taxon>Streptophyta</taxon>
        <taxon>Embryophyta</taxon>
        <taxon>Tracheophyta</taxon>
        <taxon>Spermatophyta</taxon>
        <taxon>Magnoliopsida</taxon>
        <taxon>eudicotyledons</taxon>
        <taxon>Gunneridae</taxon>
        <taxon>Pentapetalae</taxon>
        <taxon>rosids</taxon>
        <taxon>malvids</taxon>
        <taxon>Brassicales</taxon>
        <taxon>Brassicaceae</taxon>
        <taxon>Brassiceae</taxon>
        <taxon>Brassica</taxon>
    </lineage>
</organism>
<evidence type="ECO:0000259" key="1">
    <source>
        <dbReference type="PROSITE" id="PS51140"/>
    </source>
</evidence>
<dbReference type="PROSITE" id="PS51140">
    <property type="entry name" value="CUE"/>
    <property type="match status" value="1"/>
</dbReference>
<reference evidence="2 3" key="1">
    <citation type="submission" date="2021-07" db="EMBL/GenBank/DDBJ databases">
        <authorList>
            <consortium name="Genoscope - CEA"/>
            <person name="William W."/>
        </authorList>
    </citation>
    <scope>NUCLEOTIDE SEQUENCE [LARGE SCALE GENOMIC DNA]</scope>
</reference>
<proteinExistence type="predicted"/>
<dbReference type="InterPro" id="IPR003892">
    <property type="entry name" value="CUE"/>
</dbReference>
<dbReference type="PANTHER" id="PTHR37252">
    <property type="entry name" value="POLYADENYLATE-BINDING PROTEIN-INTERACTING PROTEIN 6"/>
    <property type="match status" value="1"/>
</dbReference>
<dbReference type="Pfam" id="PF02845">
    <property type="entry name" value="CUE"/>
    <property type="match status" value="1"/>
</dbReference>
<accession>A0A8D9M3R1</accession>
<dbReference type="Gramene" id="A08p11530.2_BraZ1">
    <property type="protein sequence ID" value="A08p11530.2_BraZ1.CDS"/>
    <property type="gene ID" value="A08g11530.2_BraZ1"/>
</dbReference>
<dbReference type="PANTHER" id="PTHR37252:SF3">
    <property type="entry name" value="POLYADENYLATE-BINDING PROTEIN-INTERACTING PROTEIN 6"/>
    <property type="match status" value="1"/>
</dbReference>
<dbReference type="InterPro" id="IPR041806">
    <property type="entry name" value="CID5/6/7_CUE"/>
</dbReference>
<dbReference type="InterPro" id="IPR009060">
    <property type="entry name" value="UBA-like_sf"/>
</dbReference>
<evidence type="ECO:0000313" key="2">
    <source>
        <dbReference type="EMBL" id="CAG7897487.1"/>
    </source>
</evidence>
<dbReference type="GO" id="GO:0043130">
    <property type="term" value="F:ubiquitin binding"/>
    <property type="evidence" value="ECO:0007669"/>
    <property type="project" value="InterPro"/>
</dbReference>
<gene>
    <name evidence="2" type="ORF">BRAPAZ1V2_A08P11530.2</name>
</gene>
<dbReference type="InterPro" id="IPR038981">
    <property type="entry name" value="CID5/CID6"/>
</dbReference>
<dbReference type="Proteomes" id="UP000694005">
    <property type="component" value="Chromosome A08"/>
</dbReference>